<reference evidence="4" key="1">
    <citation type="submission" date="2018-06" db="EMBL/GenBank/DDBJ databases">
        <authorList>
            <person name="Zhirakovskaya E."/>
        </authorList>
    </citation>
    <scope>NUCLEOTIDE SEQUENCE</scope>
</reference>
<organism evidence="4">
    <name type="scientific">hydrothermal vent metagenome</name>
    <dbReference type="NCBI Taxonomy" id="652676"/>
    <lineage>
        <taxon>unclassified sequences</taxon>
        <taxon>metagenomes</taxon>
        <taxon>ecological metagenomes</taxon>
    </lineage>
</organism>
<dbReference type="PANTHER" id="PTHR11469:SF1">
    <property type="entry name" value="GLUCOSE-6-PHOSPHATE ISOMERASE"/>
    <property type="match status" value="1"/>
</dbReference>
<dbReference type="GO" id="GO:0006096">
    <property type="term" value="P:glycolytic process"/>
    <property type="evidence" value="ECO:0007669"/>
    <property type="project" value="UniProtKB-KW"/>
</dbReference>
<dbReference type="GO" id="GO:0097367">
    <property type="term" value="F:carbohydrate derivative binding"/>
    <property type="evidence" value="ECO:0007669"/>
    <property type="project" value="InterPro"/>
</dbReference>
<name>A0A3B0ZXU6_9ZZZZ</name>
<gene>
    <name evidence="4" type="ORF">MNBD_GAMMA18-58</name>
</gene>
<dbReference type="GO" id="GO:0005829">
    <property type="term" value="C:cytosol"/>
    <property type="evidence" value="ECO:0007669"/>
    <property type="project" value="TreeGrafter"/>
</dbReference>
<dbReference type="GO" id="GO:0004347">
    <property type="term" value="F:glucose-6-phosphate isomerase activity"/>
    <property type="evidence" value="ECO:0007669"/>
    <property type="project" value="UniProtKB-EC"/>
</dbReference>
<dbReference type="EMBL" id="UOFP01000133">
    <property type="protein sequence ID" value="VAW86294.1"/>
    <property type="molecule type" value="Genomic_DNA"/>
</dbReference>
<dbReference type="InterPro" id="IPR001672">
    <property type="entry name" value="G6P_Isomerase"/>
</dbReference>
<dbReference type="GO" id="GO:0048029">
    <property type="term" value="F:monosaccharide binding"/>
    <property type="evidence" value="ECO:0007669"/>
    <property type="project" value="TreeGrafter"/>
</dbReference>
<dbReference type="PRINTS" id="PR00662">
    <property type="entry name" value="G6PISOMERASE"/>
</dbReference>
<dbReference type="InterPro" id="IPR035476">
    <property type="entry name" value="SIS_PGI_1"/>
</dbReference>
<evidence type="ECO:0000256" key="1">
    <source>
        <dbReference type="ARBA" id="ARBA00022432"/>
    </source>
</evidence>
<dbReference type="InterPro" id="IPR046348">
    <property type="entry name" value="SIS_dom_sf"/>
</dbReference>
<dbReference type="SUPFAM" id="SSF53697">
    <property type="entry name" value="SIS domain"/>
    <property type="match status" value="1"/>
</dbReference>
<dbReference type="Pfam" id="PF00342">
    <property type="entry name" value="PGI"/>
    <property type="match status" value="1"/>
</dbReference>
<dbReference type="PROSITE" id="PS51463">
    <property type="entry name" value="P_GLUCOSE_ISOMERASE_3"/>
    <property type="match status" value="1"/>
</dbReference>
<dbReference type="InterPro" id="IPR035482">
    <property type="entry name" value="SIS_PGI_2"/>
</dbReference>
<dbReference type="CDD" id="cd05015">
    <property type="entry name" value="SIS_PGI_1"/>
    <property type="match status" value="1"/>
</dbReference>
<dbReference type="GO" id="GO:0006094">
    <property type="term" value="P:gluconeogenesis"/>
    <property type="evidence" value="ECO:0007669"/>
    <property type="project" value="UniProtKB-KW"/>
</dbReference>
<keyword evidence="3 4" id="KW-0413">Isomerase</keyword>
<dbReference type="GO" id="GO:0051156">
    <property type="term" value="P:glucose 6-phosphate metabolic process"/>
    <property type="evidence" value="ECO:0007669"/>
    <property type="project" value="TreeGrafter"/>
</dbReference>
<proteinExistence type="predicted"/>
<dbReference type="Gene3D" id="3.40.50.10490">
    <property type="entry name" value="Glucose-6-phosphate isomerase like protein, domain 1"/>
    <property type="match status" value="2"/>
</dbReference>
<keyword evidence="1" id="KW-0312">Gluconeogenesis</keyword>
<dbReference type="PANTHER" id="PTHR11469">
    <property type="entry name" value="GLUCOSE-6-PHOSPHATE ISOMERASE"/>
    <property type="match status" value="1"/>
</dbReference>
<evidence type="ECO:0000256" key="3">
    <source>
        <dbReference type="ARBA" id="ARBA00023235"/>
    </source>
</evidence>
<dbReference type="EC" id="5.3.1.9" evidence="4"/>
<evidence type="ECO:0000256" key="2">
    <source>
        <dbReference type="ARBA" id="ARBA00023152"/>
    </source>
</evidence>
<dbReference type="CDD" id="cd05016">
    <property type="entry name" value="SIS_PGI_2"/>
    <property type="match status" value="1"/>
</dbReference>
<sequence length="440" mass="49413">MNDISRLMIDNSNLLSDVIGDSGISNDEIEALSPRLDNLRTKIEDWYSRSTPHFLNLPRTTDLEEIKRRGQEFARSFKNTVIFGIGGSSLGGEMLIRTLGHHNPRNKVKFYDNVDPSTLHELKEVDWRETLLLIISKSGNTAETLSQFLTVLPRMERWLGEDKVNDHTLIVTENEEGALYELAQRLSIPIIKHPPVGGRFSVLSVVGLLPAYISGVDIDGLMEGARAMAKRCTESSMLDNPAFYNGATHFLHAQKGRSITLMMPYSDNMRLIVNWFRQLWAESLGKVNSEGVCVGSTPMEAHGVTDQHSVLQLLLDGPDDKFVTFLTDPSQRYEGQRVPMRFQDIPAIAPLAGHTIGELFMSEMKATRTSHANRQRPNRTIALLDRDAYALGELIILLEMETVVVSEFLGIDPFDQPAVEESKVLTRQYLAELQAMDFSI</sequence>
<accession>A0A3B0ZXU6</accession>
<dbReference type="AlphaFoldDB" id="A0A3B0ZXU6"/>
<evidence type="ECO:0000313" key="4">
    <source>
        <dbReference type="EMBL" id="VAW86294.1"/>
    </source>
</evidence>
<keyword evidence="2" id="KW-0324">Glycolysis</keyword>
<protein>
    <submittedName>
        <fullName evidence="4">Glucose-6-phosphate isomerase</fullName>
        <ecNumber evidence="4">5.3.1.9</ecNumber>
    </submittedName>
</protein>